<dbReference type="GO" id="GO:0071555">
    <property type="term" value="P:cell wall organization"/>
    <property type="evidence" value="ECO:0007669"/>
    <property type="project" value="UniProtKB-KW"/>
</dbReference>
<comment type="similarity">
    <text evidence="3 15">Belongs to the peptidase S11 family.</text>
</comment>
<comment type="function">
    <text evidence="1">Removes C-terminal D-alanyl residues from sugar-peptide cell wall precursors.</text>
</comment>
<evidence type="ECO:0000256" key="3">
    <source>
        <dbReference type="ARBA" id="ARBA00007164"/>
    </source>
</evidence>
<keyword evidence="16" id="KW-0812">Transmembrane</keyword>
<dbReference type="SUPFAM" id="SSF56601">
    <property type="entry name" value="beta-lactamase/transpeptidase-like"/>
    <property type="match status" value="1"/>
</dbReference>
<dbReference type="InterPro" id="IPR001967">
    <property type="entry name" value="Peptidase_S11_N"/>
</dbReference>
<protein>
    <recommendedName>
        <fullName evidence="4">serine-type D-Ala-D-Ala carboxypeptidase</fullName>
        <ecNumber evidence="4">3.4.16.4</ecNumber>
    </recommendedName>
</protein>
<evidence type="ECO:0000256" key="9">
    <source>
        <dbReference type="ARBA" id="ARBA00022960"/>
    </source>
</evidence>
<keyword evidence="8" id="KW-0378">Hydrolase</keyword>
<dbReference type="PANTHER" id="PTHR21581">
    <property type="entry name" value="D-ALANYL-D-ALANINE CARBOXYPEPTIDASE"/>
    <property type="match status" value="1"/>
</dbReference>
<keyword evidence="10" id="KW-0573">Peptidoglycan synthesis</keyword>
<evidence type="ECO:0000256" key="1">
    <source>
        <dbReference type="ARBA" id="ARBA00003217"/>
    </source>
</evidence>
<feature type="domain" description="Peptidase S11 D-Ala-D-Ala carboxypeptidase A C-terminal" evidence="17">
    <location>
        <begin position="284"/>
        <end position="372"/>
    </location>
</feature>
<feature type="active site" description="Acyl-ester intermediate" evidence="13">
    <location>
        <position position="64"/>
    </location>
</feature>
<evidence type="ECO:0000256" key="11">
    <source>
        <dbReference type="ARBA" id="ARBA00023316"/>
    </source>
</evidence>
<feature type="active site" evidence="13">
    <location>
        <position position="119"/>
    </location>
</feature>
<evidence type="ECO:0000256" key="4">
    <source>
        <dbReference type="ARBA" id="ARBA00012448"/>
    </source>
</evidence>
<dbReference type="UniPathway" id="UPA00219"/>
<keyword evidence="9" id="KW-0133">Cell shape</keyword>
<evidence type="ECO:0000256" key="8">
    <source>
        <dbReference type="ARBA" id="ARBA00022801"/>
    </source>
</evidence>
<proteinExistence type="inferred from homology"/>
<evidence type="ECO:0000256" key="14">
    <source>
        <dbReference type="PIRSR" id="PIRSR618044-2"/>
    </source>
</evidence>
<feature type="active site" description="Proton acceptor" evidence="13">
    <location>
        <position position="67"/>
    </location>
</feature>
<keyword evidence="16" id="KW-1133">Transmembrane helix</keyword>
<evidence type="ECO:0000313" key="18">
    <source>
        <dbReference type="EMBL" id="ACD22109.1"/>
    </source>
</evidence>
<dbReference type="KEGG" id="cbk:CLL_A0587"/>
<feature type="binding site" evidence="14">
    <location>
        <position position="232"/>
    </location>
    <ligand>
        <name>substrate</name>
    </ligand>
</feature>
<gene>
    <name evidence="18" type="ordered locus">CLL_A0587</name>
</gene>
<evidence type="ECO:0000256" key="16">
    <source>
        <dbReference type="SAM" id="Phobius"/>
    </source>
</evidence>
<evidence type="ECO:0000256" key="15">
    <source>
        <dbReference type="RuleBase" id="RU004016"/>
    </source>
</evidence>
<dbReference type="Pfam" id="PF07943">
    <property type="entry name" value="PBP5_C"/>
    <property type="match status" value="1"/>
</dbReference>
<keyword evidence="7" id="KW-0732">Signal</keyword>
<keyword evidence="5 18" id="KW-0121">Carboxypeptidase</keyword>
<name>B2TKI7_CLOBB</name>
<comment type="pathway">
    <text evidence="2">Cell wall biogenesis; peptidoglycan biosynthesis.</text>
</comment>
<dbReference type="GO" id="GO:0008360">
    <property type="term" value="P:regulation of cell shape"/>
    <property type="evidence" value="ECO:0007669"/>
    <property type="project" value="UniProtKB-KW"/>
</dbReference>
<evidence type="ECO:0000256" key="12">
    <source>
        <dbReference type="ARBA" id="ARBA00034000"/>
    </source>
</evidence>
<reference evidence="18" key="1">
    <citation type="submission" date="2009-06" db="EMBL/GenBank/DDBJ databases">
        <authorList>
            <consortium name="US DOE Joint Genome Institute (JGI-PGF)"/>
            <person name="Lucas S."/>
            <person name="Copeland A."/>
            <person name="Lapidus A."/>
            <person name="Glavina del Rio T."/>
            <person name="Dalin E."/>
            <person name="Tice H."/>
            <person name="Bruce D."/>
            <person name="Goodwin L."/>
            <person name="Pitluck S."/>
            <person name="Kyrpides N."/>
            <person name="Mavromatis K."/>
            <person name="Ivanova N."/>
            <person name="Saunders E."/>
            <person name="Brettin T."/>
            <person name="Detter J.C."/>
            <person name="Han C."/>
            <person name="Larimer F."/>
            <person name="Land M."/>
            <person name="Hauser L."/>
            <person name="Markowitz V."/>
            <person name="Cheng J.-F."/>
            <person name="Hugenholtz P."/>
            <person name="Woyke T."/>
            <person name="Wu D."/>
            <person name="Gronow S."/>
            <person name="Klenk H.-P."/>
            <person name="Eisen J.A."/>
        </authorList>
    </citation>
    <scope>NUCLEOTIDE SEQUENCE</scope>
    <source>
        <strain evidence="18">Eklund 17B</strain>
    </source>
</reference>
<dbReference type="EC" id="3.4.16.4" evidence="4"/>
<evidence type="ECO:0000256" key="7">
    <source>
        <dbReference type="ARBA" id="ARBA00022729"/>
    </source>
</evidence>
<dbReference type="AlphaFoldDB" id="B2TKI7"/>
<keyword evidence="6" id="KW-0645">Protease</keyword>
<evidence type="ECO:0000256" key="5">
    <source>
        <dbReference type="ARBA" id="ARBA00022645"/>
    </source>
</evidence>
<evidence type="ECO:0000256" key="2">
    <source>
        <dbReference type="ARBA" id="ARBA00004752"/>
    </source>
</evidence>
<dbReference type="GO" id="GO:0009002">
    <property type="term" value="F:serine-type D-Ala-D-Ala carboxypeptidase activity"/>
    <property type="evidence" value="ECO:0007669"/>
    <property type="project" value="UniProtKB-EC"/>
</dbReference>
<dbReference type="SMART" id="SM00936">
    <property type="entry name" value="PBP5_C"/>
    <property type="match status" value="1"/>
</dbReference>
<dbReference type="Gene3D" id="2.60.410.10">
    <property type="entry name" value="D-Ala-D-Ala carboxypeptidase, C-terminal domain"/>
    <property type="match status" value="1"/>
</dbReference>
<keyword evidence="11" id="KW-0961">Cell wall biogenesis/degradation</keyword>
<dbReference type="EMBL" id="CP001056">
    <property type="protein sequence ID" value="ACD22109.1"/>
    <property type="molecule type" value="Genomic_DNA"/>
</dbReference>
<sequence>MENVMKSHLKTLIFFLFIFLVSSINVMAVSSPPEINAEGSVLMDASTGEILFSKNPDKVLEPASTTKVMTAILTLENCDLNEEVVVTEDFTKIDGTTIGLLKGDIVTVKDLLLGLLLESGNDAANALACHVSSSIDKFAVLMNKKATEIGAVNTHFKNPSGLPDPEHLTTAHDLALIMNEAIKNDKFLELSKVMTYEIPIKNDSSRTIWINNKNHMINKNSMYYYQYTLTGKNGYTTKSNHTYTVAAENNGHILVASYLNALDKDKNFEDMRTVFNYGFNNFYFSNIYKKGQEIDSIKLHNGLTVPLIASKDVNCVVPNEDKDKLNTYIKFENKNLNRLSFNEGDVILKGTVYLNDKELCKLDLCAGISRNYSIKEDIYSFIEKNKRNLIIGAIISGVTLLIILTLAIEYNKKKNRKKRLLEITTSIPKIQDDQLKKRRRRQD</sequence>
<dbReference type="GO" id="GO:0006508">
    <property type="term" value="P:proteolysis"/>
    <property type="evidence" value="ECO:0007669"/>
    <property type="project" value="UniProtKB-KW"/>
</dbReference>
<comment type="catalytic activity">
    <reaction evidence="12">
        <text>Preferential cleavage: (Ac)2-L-Lys-D-Ala-|-D-Ala. Also transpeptidation of peptidyl-alanyl moieties that are N-acyl substituents of D-alanine.</text>
        <dbReference type="EC" id="3.4.16.4"/>
    </reaction>
</comment>
<dbReference type="PANTHER" id="PTHR21581:SF33">
    <property type="entry name" value="D-ALANYL-D-ALANINE CARBOXYPEPTIDASE DACB"/>
    <property type="match status" value="1"/>
</dbReference>
<dbReference type="InterPro" id="IPR015956">
    <property type="entry name" value="Peniciliin-bd_prot_C_sf"/>
</dbReference>
<evidence type="ECO:0000256" key="13">
    <source>
        <dbReference type="PIRSR" id="PIRSR618044-1"/>
    </source>
</evidence>
<dbReference type="Pfam" id="PF00768">
    <property type="entry name" value="Peptidase_S11"/>
    <property type="match status" value="1"/>
</dbReference>
<keyword evidence="16" id="KW-0472">Membrane</keyword>
<evidence type="ECO:0000256" key="6">
    <source>
        <dbReference type="ARBA" id="ARBA00022670"/>
    </source>
</evidence>
<evidence type="ECO:0000256" key="10">
    <source>
        <dbReference type="ARBA" id="ARBA00022984"/>
    </source>
</evidence>
<reference evidence="18" key="2">
    <citation type="submission" date="2009-08" db="EMBL/GenBank/DDBJ databases">
        <authorList>
            <person name="Shrivastava S."/>
            <person name="Brinkac L.M."/>
            <person name="Dodson R.J."/>
            <person name="Harkins D.M."/>
            <person name="Durkin A.S."/>
            <person name="Sutton G."/>
        </authorList>
    </citation>
    <scope>NUCLEOTIDE SEQUENCE</scope>
    <source>
        <strain evidence="18">Eklund 17B</strain>
    </source>
</reference>
<dbReference type="GO" id="GO:0009252">
    <property type="term" value="P:peptidoglycan biosynthetic process"/>
    <property type="evidence" value="ECO:0007669"/>
    <property type="project" value="UniProtKB-UniPathway"/>
</dbReference>
<dbReference type="InterPro" id="IPR018044">
    <property type="entry name" value="Peptidase_S11"/>
</dbReference>
<dbReference type="PRINTS" id="PR00725">
    <property type="entry name" value="DADACBPTASE1"/>
</dbReference>
<dbReference type="Gene3D" id="3.40.710.10">
    <property type="entry name" value="DD-peptidase/beta-lactamase superfamily"/>
    <property type="match status" value="1"/>
</dbReference>
<organism evidence="18">
    <name type="scientific">Clostridium botulinum (strain Eklund 17B / Type B)</name>
    <dbReference type="NCBI Taxonomy" id="935198"/>
    <lineage>
        <taxon>Bacteria</taxon>
        <taxon>Bacillati</taxon>
        <taxon>Bacillota</taxon>
        <taxon>Clostridia</taxon>
        <taxon>Eubacteriales</taxon>
        <taxon>Clostridiaceae</taxon>
        <taxon>Clostridium</taxon>
    </lineage>
</organism>
<dbReference type="InterPro" id="IPR012907">
    <property type="entry name" value="Peptidase_S11_C"/>
</dbReference>
<dbReference type="InterPro" id="IPR037167">
    <property type="entry name" value="Peptidase_S11_C_sf"/>
</dbReference>
<feature type="transmembrane region" description="Helical" evidence="16">
    <location>
        <begin position="389"/>
        <end position="410"/>
    </location>
</feature>
<dbReference type="HOGENOM" id="CLU_027070_7_3_9"/>
<evidence type="ECO:0000259" key="17">
    <source>
        <dbReference type="SMART" id="SM00936"/>
    </source>
</evidence>
<dbReference type="SUPFAM" id="SSF69189">
    <property type="entry name" value="Penicillin-binding protein associated domain"/>
    <property type="match status" value="1"/>
</dbReference>
<dbReference type="InterPro" id="IPR012338">
    <property type="entry name" value="Beta-lactam/transpept-like"/>
</dbReference>
<accession>B2TKI7</accession>